<feature type="non-terminal residue" evidence="1">
    <location>
        <position position="114"/>
    </location>
</feature>
<dbReference type="OrthoDB" id="10484474at2759"/>
<organism evidence="1">
    <name type="scientific">Lepeophtheirus salmonis</name>
    <name type="common">Salmon louse</name>
    <name type="synonym">Caligus salmonis</name>
    <dbReference type="NCBI Taxonomy" id="72036"/>
    <lineage>
        <taxon>Eukaryota</taxon>
        <taxon>Metazoa</taxon>
        <taxon>Ecdysozoa</taxon>
        <taxon>Arthropoda</taxon>
        <taxon>Crustacea</taxon>
        <taxon>Multicrustacea</taxon>
        <taxon>Hexanauplia</taxon>
        <taxon>Copepoda</taxon>
        <taxon>Siphonostomatoida</taxon>
        <taxon>Caligidae</taxon>
        <taxon>Lepeophtheirus</taxon>
    </lineage>
</organism>
<accession>A0A0K2VAY2</accession>
<reference evidence="1" key="1">
    <citation type="submission" date="2014-05" db="EMBL/GenBank/DDBJ databases">
        <authorList>
            <person name="Chronopoulou M."/>
        </authorList>
    </citation>
    <scope>NUCLEOTIDE SEQUENCE</scope>
    <source>
        <tissue evidence="1">Whole organism</tissue>
    </source>
</reference>
<sequence length="114" mass="12475">MFVPLKIHSHTVDILILCGKHNMKGLLLIIAITLLGSPTLIEGGFRCGYLGEWACKLTCKATGHTTGKCDAKTECNCSEKDLDVSKEIDDILDGIDIRDKISEKVTEFTNYASS</sequence>
<protein>
    <submittedName>
        <fullName evidence="1">Uncharacterized protein</fullName>
    </submittedName>
</protein>
<dbReference type="EMBL" id="HACA01030079">
    <property type="protein sequence ID" value="CDW47440.1"/>
    <property type="molecule type" value="Transcribed_RNA"/>
</dbReference>
<proteinExistence type="predicted"/>
<name>A0A0K2VAY2_LEPSM</name>
<evidence type="ECO:0000313" key="1">
    <source>
        <dbReference type="EMBL" id="CDW47440.1"/>
    </source>
</evidence>
<dbReference type="AlphaFoldDB" id="A0A0K2VAY2"/>